<name>A0ABV0B8W4_9SPHN</name>
<comment type="caution">
    <text evidence="2">The sequence shown here is derived from an EMBL/GenBank/DDBJ whole genome shotgun (WGS) entry which is preliminary data.</text>
</comment>
<feature type="transmembrane region" description="Helical" evidence="1">
    <location>
        <begin position="43"/>
        <end position="64"/>
    </location>
</feature>
<evidence type="ECO:0000313" key="2">
    <source>
        <dbReference type="EMBL" id="MEN3748009.1"/>
    </source>
</evidence>
<evidence type="ECO:0000313" key="3">
    <source>
        <dbReference type="Proteomes" id="UP001427805"/>
    </source>
</evidence>
<feature type="transmembrane region" description="Helical" evidence="1">
    <location>
        <begin position="76"/>
        <end position="102"/>
    </location>
</feature>
<keyword evidence="1" id="KW-0812">Transmembrane</keyword>
<keyword evidence="3" id="KW-1185">Reference proteome</keyword>
<dbReference type="RefSeq" id="WP_346247026.1">
    <property type="nucleotide sequence ID" value="NZ_JBDIZK010000007.1"/>
</dbReference>
<evidence type="ECO:0000256" key="1">
    <source>
        <dbReference type="SAM" id="Phobius"/>
    </source>
</evidence>
<accession>A0ABV0B8W4</accession>
<reference evidence="2 3" key="1">
    <citation type="submission" date="2024-05" db="EMBL/GenBank/DDBJ databases">
        <title>Sphingomonas sp. HF-S3 16S ribosomal RNA gene Genome sequencing and assembly.</title>
        <authorList>
            <person name="Lee H."/>
        </authorList>
    </citation>
    <scope>NUCLEOTIDE SEQUENCE [LARGE SCALE GENOMIC DNA]</scope>
    <source>
        <strain evidence="2 3">HF-S3</strain>
    </source>
</reference>
<sequence>MSRWETAAPTSGRDSALAAVRRVFREFVGLVDPRGRESRRGMALILTWCITLPLTLFELTRILSEVDPQLMTLGTSAVALTLFSINTLVALICIVMAVMTMVRRLHDHSMGWNTILIGFIPYVGWAWLGFYLLSRGDIGRNGYGPDPREARAFSS</sequence>
<protein>
    <submittedName>
        <fullName evidence="2">DUF805 domain-containing protein</fullName>
    </submittedName>
</protein>
<dbReference type="InterPro" id="IPR008523">
    <property type="entry name" value="DUF805"/>
</dbReference>
<dbReference type="EMBL" id="JBDIZK010000007">
    <property type="protein sequence ID" value="MEN3748009.1"/>
    <property type="molecule type" value="Genomic_DNA"/>
</dbReference>
<feature type="transmembrane region" description="Helical" evidence="1">
    <location>
        <begin position="114"/>
        <end position="133"/>
    </location>
</feature>
<dbReference type="PANTHER" id="PTHR34980">
    <property type="entry name" value="INNER MEMBRANE PROTEIN-RELATED-RELATED"/>
    <property type="match status" value="1"/>
</dbReference>
<organism evidence="2 3">
    <name type="scientific">Sphingomonas rustica</name>
    <dbReference type="NCBI Taxonomy" id="3103142"/>
    <lineage>
        <taxon>Bacteria</taxon>
        <taxon>Pseudomonadati</taxon>
        <taxon>Pseudomonadota</taxon>
        <taxon>Alphaproteobacteria</taxon>
        <taxon>Sphingomonadales</taxon>
        <taxon>Sphingomonadaceae</taxon>
        <taxon>Sphingomonas</taxon>
    </lineage>
</organism>
<gene>
    <name evidence="2" type="ORF">TPR58_12610</name>
</gene>
<proteinExistence type="predicted"/>
<dbReference type="Proteomes" id="UP001427805">
    <property type="component" value="Unassembled WGS sequence"/>
</dbReference>
<dbReference type="PANTHER" id="PTHR34980:SF2">
    <property type="entry name" value="INNER MEMBRANE PROTEIN YHAH-RELATED"/>
    <property type="match status" value="1"/>
</dbReference>
<dbReference type="Pfam" id="PF05656">
    <property type="entry name" value="DUF805"/>
    <property type="match status" value="1"/>
</dbReference>
<keyword evidence="1" id="KW-0472">Membrane</keyword>
<keyword evidence="1" id="KW-1133">Transmembrane helix</keyword>